<evidence type="ECO:0000256" key="1">
    <source>
        <dbReference type="SAM" id="MobiDB-lite"/>
    </source>
</evidence>
<dbReference type="KEGG" id="ima:PO878_04720"/>
<dbReference type="SUPFAM" id="SSF56770">
    <property type="entry name" value="HydA/Nqo6-like"/>
    <property type="match status" value="1"/>
</dbReference>
<protein>
    <submittedName>
        <fullName evidence="2">Uncharacterized protein</fullName>
    </submittedName>
</protein>
<organism evidence="2 3">
    <name type="scientific">Iamia majanohamensis</name>
    <dbReference type="NCBI Taxonomy" id="467976"/>
    <lineage>
        <taxon>Bacteria</taxon>
        <taxon>Bacillati</taxon>
        <taxon>Actinomycetota</taxon>
        <taxon>Acidimicrobiia</taxon>
        <taxon>Acidimicrobiales</taxon>
        <taxon>Iamiaceae</taxon>
        <taxon>Iamia</taxon>
    </lineage>
</organism>
<feature type="region of interest" description="Disordered" evidence="1">
    <location>
        <begin position="108"/>
        <end position="144"/>
    </location>
</feature>
<gene>
    <name evidence="2" type="ORF">PO878_04720</name>
</gene>
<dbReference type="Gene3D" id="3.40.50.12280">
    <property type="match status" value="1"/>
</dbReference>
<proteinExistence type="predicted"/>
<dbReference type="EMBL" id="CP116942">
    <property type="protein sequence ID" value="WCO68026.1"/>
    <property type="molecule type" value="Genomic_DNA"/>
</dbReference>
<keyword evidence="3" id="KW-1185">Reference proteome</keyword>
<accession>A0AAE9Y929</accession>
<evidence type="ECO:0000313" key="2">
    <source>
        <dbReference type="EMBL" id="WCO68026.1"/>
    </source>
</evidence>
<name>A0AAE9Y929_9ACTN</name>
<evidence type="ECO:0000313" key="3">
    <source>
        <dbReference type="Proteomes" id="UP001216390"/>
    </source>
</evidence>
<sequence length="343" mass="36422">MAVTTPGFPVPVFAASAGDAWGEVQELRARPEIRLVPSPRQASVLLVAGAIPSDHAEAVDRVHDQLPHPRATVRWRPRPAGLAGPEVVVDGGPDEVVAAIVAVHLTLSEGGEASEPDRNPDQEPNEWRGVGPNGQGGEGMMGGTPYGRPMAMTGDDRDGLALDQLHLRFGPFLDALPAGLVLDVTLQGDVLQKVSARRSDPTPEEGVDVDPGRQGLRWLAHALHVQGLDALAAQAADLACDRSRGRDVGVDLRRLRRRIRRSGLLWMLRQTGVVDGDGDAADRWSRRLDAIEAAVGDAVLDRSPPTAVEDLDELLKGKTLGDAVTTIVSLDLDTAPMVRGAAP</sequence>
<dbReference type="AlphaFoldDB" id="A0AAE9Y929"/>
<dbReference type="Proteomes" id="UP001216390">
    <property type="component" value="Chromosome"/>
</dbReference>
<reference evidence="2" key="1">
    <citation type="submission" date="2023-01" db="EMBL/GenBank/DDBJ databases">
        <title>The diversity of Class Acidimicrobiia in South China Sea sediment environments and the proposal of Iamia marina sp. nov., a novel species of the genus Iamia.</title>
        <authorList>
            <person name="He Y."/>
            <person name="Tian X."/>
        </authorList>
    </citation>
    <scope>NUCLEOTIDE SEQUENCE</scope>
    <source>
        <strain evidence="2">DSM 19957</strain>
    </source>
</reference>
<feature type="compositionally biased region" description="Gly residues" evidence="1">
    <location>
        <begin position="131"/>
        <end position="144"/>
    </location>
</feature>
<dbReference type="RefSeq" id="WP_272737543.1">
    <property type="nucleotide sequence ID" value="NZ_CP116942.1"/>
</dbReference>